<dbReference type="SUPFAM" id="SSF52540">
    <property type="entry name" value="P-loop containing nucleoside triphosphate hydrolases"/>
    <property type="match status" value="2"/>
</dbReference>
<dbReference type="PANTHER" id="PTHR10903:SF107">
    <property type="entry name" value="GTPASE IMAP FAMILY MEMBER 4-LIKE-RELATED"/>
    <property type="match status" value="1"/>
</dbReference>
<keyword evidence="8" id="KW-1185">Reference proteome</keyword>
<feature type="domain" description="AIG1-type G" evidence="6">
    <location>
        <begin position="9"/>
        <end position="208"/>
    </location>
</feature>
<evidence type="ECO:0000313" key="8">
    <source>
        <dbReference type="Proteomes" id="UP001364617"/>
    </source>
</evidence>
<dbReference type="InterPro" id="IPR006703">
    <property type="entry name" value="G_AIG1"/>
</dbReference>
<feature type="region of interest" description="Disordered" evidence="5">
    <location>
        <begin position="489"/>
        <end position="508"/>
    </location>
</feature>
<comment type="similarity">
    <text evidence="1">Belongs to the TRAFAC class TrmE-Era-EngA-EngB-Septin-like GTPase superfamily. AIG1/Toc34/Toc159-like paraseptin GTPase family. IAN subfamily.</text>
</comment>
<feature type="domain" description="AIG1-type G" evidence="6">
    <location>
        <begin position="244"/>
        <end position="443"/>
    </location>
</feature>
<comment type="caution">
    <text evidence="7">The sequence shown here is derived from an EMBL/GenBank/DDBJ whole genome shotgun (WGS) entry which is preliminary data.</text>
</comment>
<feature type="compositionally biased region" description="Basic and acidic residues" evidence="5">
    <location>
        <begin position="450"/>
        <end position="460"/>
    </location>
</feature>
<evidence type="ECO:0000313" key="7">
    <source>
        <dbReference type="EMBL" id="KAK7163782.1"/>
    </source>
</evidence>
<protein>
    <recommendedName>
        <fullName evidence="6">AIG1-type G domain-containing protein</fullName>
    </recommendedName>
</protein>
<dbReference type="Proteomes" id="UP001364617">
    <property type="component" value="Unassembled WGS sequence"/>
</dbReference>
<evidence type="ECO:0000256" key="1">
    <source>
        <dbReference type="ARBA" id="ARBA00008535"/>
    </source>
</evidence>
<feature type="region of interest" description="Disordered" evidence="5">
    <location>
        <begin position="513"/>
        <end position="613"/>
    </location>
</feature>
<dbReference type="Pfam" id="PF04548">
    <property type="entry name" value="AIG1"/>
    <property type="match status" value="2"/>
</dbReference>
<organism evidence="7 8">
    <name type="scientific">Phoxinus phoxinus</name>
    <name type="common">Eurasian minnow</name>
    <dbReference type="NCBI Taxonomy" id="58324"/>
    <lineage>
        <taxon>Eukaryota</taxon>
        <taxon>Metazoa</taxon>
        <taxon>Chordata</taxon>
        <taxon>Craniata</taxon>
        <taxon>Vertebrata</taxon>
        <taxon>Euteleostomi</taxon>
        <taxon>Actinopterygii</taxon>
        <taxon>Neopterygii</taxon>
        <taxon>Teleostei</taxon>
        <taxon>Ostariophysi</taxon>
        <taxon>Cypriniformes</taxon>
        <taxon>Leuciscidae</taxon>
        <taxon>Phoxininae</taxon>
        <taxon>Phoxinus</taxon>
    </lineage>
</organism>
<dbReference type="GO" id="GO:0005525">
    <property type="term" value="F:GTP binding"/>
    <property type="evidence" value="ECO:0007669"/>
    <property type="project" value="UniProtKB-KW"/>
</dbReference>
<reference evidence="7 8" key="1">
    <citation type="submission" date="2024-02" db="EMBL/GenBank/DDBJ databases">
        <title>Chromosome-level genome assembly of the Eurasian Minnow (Phoxinus phoxinus).</title>
        <authorList>
            <person name="Oriowo T.O."/>
            <person name="Martin S."/>
            <person name="Stange M."/>
            <person name="Chrysostomakis Y."/>
            <person name="Brown T."/>
            <person name="Winkler S."/>
            <person name="Kukowka S."/>
            <person name="Myers E.W."/>
            <person name="Bohne A."/>
        </authorList>
    </citation>
    <scope>NUCLEOTIDE SEQUENCE [LARGE SCALE GENOMIC DNA]</scope>
    <source>
        <strain evidence="7">ZFMK-TIS-60720</strain>
        <tissue evidence="7">Whole Organism</tissue>
    </source>
</reference>
<proteinExistence type="inferred from homology"/>
<dbReference type="CDD" id="cd01852">
    <property type="entry name" value="AIG1"/>
    <property type="match status" value="2"/>
</dbReference>
<evidence type="ECO:0000259" key="6">
    <source>
        <dbReference type="PROSITE" id="PS51720"/>
    </source>
</evidence>
<name>A0AAN9H8L5_9TELE</name>
<dbReference type="AlphaFoldDB" id="A0AAN9H8L5"/>
<keyword evidence="3" id="KW-0342">GTP-binding</keyword>
<feature type="coiled-coil region" evidence="4">
    <location>
        <begin position="203"/>
        <end position="244"/>
    </location>
</feature>
<dbReference type="EMBL" id="JAYKXH010000007">
    <property type="protein sequence ID" value="KAK7163782.1"/>
    <property type="molecule type" value="Genomic_DNA"/>
</dbReference>
<feature type="region of interest" description="Disordered" evidence="5">
    <location>
        <begin position="450"/>
        <end position="475"/>
    </location>
</feature>
<evidence type="ECO:0000256" key="3">
    <source>
        <dbReference type="ARBA" id="ARBA00023134"/>
    </source>
</evidence>
<dbReference type="InterPro" id="IPR045058">
    <property type="entry name" value="GIMA/IAN/Toc"/>
</dbReference>
<evidence type="ECO:0000256" key="2">
    <source>
        <dbReference type="ARBA" id="ARBA00022741"/>
    </source>
</evidence>
<dbReference type="FunFam" id="3.40.50.300:FF:001809">
    <property type="entry name" value="Si:ch1073-365p7.2"/>
    <property type="match status" value="2"/>
</dbReference>
<evidence type="ECO:0000256" key="4">
    <source>
        <dbReference type="SAM" id="Coils"/>
    </source>
</evidence>
<dbReference type="InterPro" id="IPR027417">
    <property type="entry name" value="P-loop_NTPase"/>
</dbReference>
<keyword evidence="4" id="KW-0175">Coiled coil</keyword>
<keyword evidence="2" id="KW-0547">Nucleotide-binding</keyword>
<dbReference type="PANTHER" id="PTHR10903">
    <property type="entry name" value="GTPASE, IMAP FAMILY MEMBER-RELATED"/>
    <property type="match status" value="1"/>
</dbReference>
<feature type="compositionally biased region" description="Low complexity" evidence="5">
    <location>
        <begin position="545"/>
        <end position="571"/>
    </location>
</feature>
<gene>
    <name evidence="7" type="ORF">R3I93_007755</name>
</gene>
<dbReference type="Gene3D" id="3.40.50.300">
    <property type="entry name" value="P-loop containing nucleotide triphosphate hydrolases"/>
    <property type="match status" value="2"/>
</dbReference>
<evidence type="ECO:0000256" key="5">
    <source>
        <dbReference type="SAM" id="MobiDB-lite"/>
    </source>
</evidence>
<dbReference type="PROSITE" id="PS51720">
    <property type="entry name" value="G_AIG1"/>
    <property type="match status" value="2"/>
</dbReference>
<accession>A0AAN9H8L5</accession>
<sequence length="613" mass="69481">MDSRDAQHLSEFRIVLMGYRDAGKSSAGNTILGREEFDLKESAQCVKRHGEVADRHITVIEAPGWWRNFSVEESPELLKQEIILSVSLCPPGPHAVLLIIRVDYGFNETERTALQEHLDLLGERVWSHTIVLFTGGDSLLDTSIEQYIESEGPDLQWLLDKCGNRFHVLNNHNRSDDTQIKELLEKIEETVAQNNGCHFEIDRKILQEMKERRRAEEERAEERMKKMQKRRENIRSQMSDAQHLSEFRIVLMGYRKAGKSSAGNTILGREEIGLKKSAQCVKRHGEVADRHITVIEAPGWWCNNSVEESPELLKQEIILSVSLCPPGPHAVLLIIRVDYTFEETDRKAFQEHLDLLGERVWSHTIVLFTGGDSLLDTSIEQHIESEGPDLQWLLDKCGNRFHVLNNHNRSDDTQIKELLEKIEETVAQNNGCHFEIDRKILQDGRYKTEEQLDKWKEESRSQTMGGDDGSDSWSVGSSAYGSFRSRSGADPMFSSSHSRDSSHTSYVSGAIKRHNSNEWQPPNMSGDERSDTLSVGSSAYGSFRSRSGADSDSVFSSSRSKVSSHSSGFGSLRYIPESVEHPGTRRALGGTVISKPFPRRSKKHDKHEDTKKT</sequence>